<dbReference type="Pfam" id="PF14365">
    <property type="entry name" value="Neprosin_AP"/>
    <property type="match status" value="1"/>
</dbReference>
<comment type="caution">
    <text evidence="4">The sequence shown here is derived from an EMBL/GenBank/DDBJ whole genome shotgun (WGS) entry which is preliminary data.</text>
</comment>
<dbReference type="Gene3D" id="1.10.720.30">
    <property type="entry name" value="SAP domain"/>
    <property type="match status" value="1"/>
</dbReference>
<evidence type="ECO:0000259" key="2">
    <source>
        <dbReference type="PROSITE" id="PS50800"/>
    </source>
</evidence>
<feature type="domain" description="SAP" evidence="2">
    <location>
        <begin position="538"/>
        <end position="572"/>
    </location>
</feature>
<protein>
    <recommendedName>
        <fullName evidence="6">SAP domain-containing protein</fullName>
    </recommendedName>
</protein>
<feature type="compositionally biased region" description="Acidic residues" evidence="1">
    <location>
        <begin position="655"/>
        <end position="669"/>
    </location>
</feature>
<name>A0A8S0PJE3_OLEEU</name>
<dbReference type="PROSITE" id="PS52045">
    <property type="entry name" value="NEPROSIN_PEP_CD"/>
    <property type="match status" value="1"/>
</dbReference>
<gene>
    <name evidence="4" type="ORF">OLEA9_A007147</name>
</gene>
<dbReference type="InterPro" id="IPR025521">
    <property type="entry name" value="Neprosin_propep"/>
</dbReference>
<dbReference type="Gramene" id="OE9A007147T2">
    <property type="protein sequence ID" value="OE9A007147C2"/>
    <property type="gene ID" value="OE9A007147"/>
</dbReference>
<dbReference type="FunFam" id="3.90.1320.10:FF:000001">
    <property type="entry name" value="Putative carboxyl-terminal proteinase"/>
    <property type="match status" value="1"/>
</dbReference>
<dbReference type="Proteomes" id="UP000594638">
    <property type="component" value="Unassembled WGS sequence"/>
</dbReference>
<dbReference type="InterPro" id="IPR004314">
    <property type="entry name" value="Neprosin"/>
</dbReference>
<organism evidence="4 5">
    <name type="scientific">Olea europaea subsp. europaea</name>
    <dbReference type="NCBI Taxonomy" id="158383"/>
    <lineage>
        <taxon>Eukaryota</taxon>
        <taxon>Viridiplantae</taxon>
        <taxon>Streptophyta</taxon>
        <taxon>Embryophyta</taxon>
        <taxon>Tracheophyta</taxon>
        <taxon>Spermatophyta</taxon>
        <taxon>Magnoliopsida</taxon>
        <taxon>eudicotyledons</taxon>
        <taxon>Gunneridae</taxon>
        <taxon>Pentapetalae</taxon>
        <taxon>asterids</taxon>
        <taxon>lamiids</taxon>
        <taxon>Lamiales</taxon>
        <taxon>Oleaceae</taxon>
        <taxon>Oleeae</taxon>
        <taxon>Olea</taxon>
    </lineage>
</organism>
<sequence length="1234" mass="139740">MAALLAYTPFSFPLTSTRRPRILLSKTFASISTPRRKSRRRKNQNQQHDLKSGDGNSNYNNESNFTPSSAEKLLRLVFMEELMGRAREGNALGVSEVIYDMIAAGLNPGPRSFHGLVVSHVLNRDEEGAMHALRRELGEGLRPLHETFIALIRLFGSKGHATRGLEILAAMEKLKYDIRQAWLLLVEELVRSNHLEDANKVFLKGAEGGLRATDKLYDLLIEEDCKVGDHSNALTIAYEMEAAGRMATTFHFNCLLSVQATCGIPEIAFATFENMEYGEAFMKPDTETYNWVIQAYTRAESYDRVQDVAELLGMMVEDYKRLQPNVRTYTLLVECFTKYCVVREAIRHFRALKNFEGGTKILHNEGKYGDPLSLYLRALCREGRVIELLEALEAMAKDNQQIPPRAMILSRKYRTLVSSWIEPLQEEAEIGYEIDYIARYIEEGGLTGERKRWVPRRGKTPLDPDTDGFVYSSPIETSFKQRCLEEWKMHHRKLLKTLRNEGPSILGNVSESDYIRVEERLKKIVKGPEQNALKPKAASKMIVSELKEELEAQGLPTDGTRNVLYQRVQKARRINRSRGRPLWVPPVEEEEEEVDGELDEIISRIKLEEGNTEFWRRRFLGEGLNENHNKSIEVEEFENADSSDDADVGDDVANEVEDDEANEEEEVEQTESQADERVKDKEVEAAKPPQMIGVQLLKDSDQTTGSSRKSRRRVSRVSVEDDADDDWFPEDIHEAFKELRNRKVFDVSDMYTIADAWGWTWEKDLKNKAPQRWSQEWEVKLAVKLMTKVIELGGTPTIGDCAMVLRAAIRAPMPSAFLQILQTTHRLGHVFGSPMYDEIISLCLDIGELDAAIAIVTDLETSGIKSPDGDFIDCVHKRKQPALDHPLLKNHRIQRVPPELPKMIKTDAVRERNSSESERLRGGIAWQMWHQKGQRCPKGTVPIRRSTVHDVLRAKSLYDFGKKRSKIPLARKVDAPDVQTGNGHEHAIAYTTSSQEMYGAKATINVWNPSIEVVNEFSLSQIWVLSGSFDGSDLNSIEAGWQVSPELYGDSRPRLFTYWTSDAYQATGCYNLLCSGFVQTNSRVAIGAAIHPVSLLNGNQYDITILIWKDPKLGNWWMGFGDNTLVGYWPTELFTHLADRATMVEWGGEIVNSRPNNEHTSTQMGSGHFAEDGFGKASYIRNLEIVDSDNSLSSAQDISTLAENTNCYNIQSSSNSLWGTHFYYGGPGKSPKCP</sequence>
<dbReference type="Gene3D" id="1.25.40.10">
    <property type="entry name" value="Tetratricopeptide repeat domain"/>
    <property type="match status" value="2"/>
</dbReference>
<feature type="region of interest" description="Disordered" evidence="1">
    <location>
        <begin position="32"/>
        <end position="66"/>
    </location>
</feature>
<evidence type="ECO:0000256" key="1">
    <source>
        <dbReference type="SAM" id="MobiDB-lite"/>
    </source>
</evidence>
<dbReference type="Pfam" id="PF02037">
    <property type="entry name" value="SAP"/>
    <property type="match status" value="1"/>
</dbReference>
<dbReference type="PANTHER" id="PTHR31589">
    <property type="entry name" value="PROTEIN, PUTATIVE (DUF239)-RELATED-RELATED"/>
    <property type="match status" value="1"/>
</dbReference>
<evidence type="ECO:0000313" key="5">
    <source>
        <dbReference type="Proteomes" id="UP000594638"/>
    </source>
</evidence>
<evidence type="ECO:0008006" key="6">
    <source>
        <dbReference type="Google" id="ProtNLM"/>
    </source>
</evidence>
<dbReference type="InterPro" id="IPR003034">
    <property type="entry name" value="SAP_dom"/>
</dbReference>
<accession>A0A8S0PJE3</accession>
<feature type="domain" description="Neprosin PEP catalytic" evidence="3">
    <location>
        <begin position="978"/>
        <end position="1234"/>
    </location>
</feature>
<dbReference type="PANTHER" id="PTHR31589:SF110">
    <property type="entry name" value="PROTEIN, PUTATIVE (DUF239)-RELATED"/>
    <property type="match status" value="1"/>
</dbReference>
<dbReference type="EMBL" id="CACTIH010000106">
    <property type="protein sequence ID" value="CAA2954097.1"/>
    <property type="molecule type" value="Genomic_DNA"/>
</dbReference>
<dbReference type="PROSITE" id="PS50800">
    <property type="entry name" value="SAP"/>
    <property type="match status" value="1"/>
</dbReference>
<feature type="region of interest" description="Disordered" evidence="1">
    <location>
        <begin position="655"/>
        <end position="720"/>
    </location>
</feature>
<keyword evidence="5" id="KW-1185">Reference proteome</keyword>
<dbReference type="InterPro" id="IPR053168">
    <property type="entry name" value="Glutamic_endopeptidase"/>
</dbReference>
<dbReference type="SUPFAM" id="SSF68906">
    <property type="entry name" value="SAP domain"/>
    <property type="match status" value="1"/>
</dbReference>
<dbReference type="AlphaFoldDB" id="A0A8S0PJE3"/>
<proteinExistence type="predicted"/>
<dbReference type="InterPro" id="IPR011990">
    <property type="entry name" value="TPR-like_helical_dom_sf"/>
</dbReference>
<dbReference type="SMART" id="SM00513">
    <property type="entry name" value="SAP"/>
    <property type="match status" value="1"/>
</dbReference>
<reference evidence="4 5" key="1">
    <citation type="submission" date="2019-12" db="EMBL/GenBank/DDBJ databases">
        <authorList>
            <person name="Alioto T."/>
            <person name="Alioto T."/>
            <person name="Gomez Garrido J."/>
        </authorList>
    </citation>
    <scope>NUCLEOTIDE SEQUENCE [LARGE SCALE GENOMIC DNA]</scope>
</reference>
<dbReference type="Pfam" id="PF03080">
    <property type="entry name" value="Neprosin"/>
    <property type="match status" value="1"/>
</dbReference>
<feature type="compositionally biased region" description="Basic residues" evidence="1">
    <location>
        <begin position="34"/>
        <end position="43"/>
    </location>
</feature>
<feature type="compositionally biased region" description="Basic and acidic residues" evidence="1">
    <location>
        <begin position="674"/>
        <end position="685"/>
    </location>
</feature>
<dbReference type="Gene3D" id="3.90.1320.10">
    <property type="entry name" value="Outer-capsid protein sigma 3, large lobe"/>
    <property type="match status" value="1"/>
</dbReference>
<dbReference type="InterPro" id="IPR036361">
    <property type="entry name" value="SAP_dom_sf"/>
</dbReference>
<feature type="compositionally biased region" description="Polar residues" evidence="1">
    <location>
        <begin position="54"/>
        <end position="66"/>
    </location>
</feature>
<dbReference type="OrthoDB" id="2019812at2759"/>
<evidence type="ECO:0000313" key="4">
    <source>
        <dbReference type="EMBL" id="CAA2954097.1"/>
    </source>
</evidence>
<evidence type="ECO:0000259" key="3">
    <source>
        <dbReference type="PROSITE" id="PS52045"/>
    </source>
</evidence>